<keyword evidence="2 6" id="KW-0812">Transmembrane</keyword>
<dbReference type="InterPro" id="IPR001387">
    <property type="entry name" value="Cro/C1-type_HTH"/>
</dbReference>
<sequence>MDSKALGAKLKTLRLKNAYSQEELAESAGVSLRTVQRMENAEAVPRLDTVKRLFQIFGLSPDEVMDWTQTEDKGYLLGMNLSGLIFIVLPLLGVVLPLILWMSRKDKIAGVSELGRSLVNFQLTWALVYYLWSTFCGWLMGFFNFSGNGDVSPALVYNYLYVRVGGIFFIYLLEIFMISLNTYRINKGLKVKYLPKINFLK</sequence>
<dbReference type="PROSITE" id="PS50943">
    <property type="entry name" value="HTH_CROC1"/>
    <property type="match status" value="1"/>
</dbReference>
<dbReference type="SMART" id="SM00530">
    <property type="entry name" value="HTH_XRE"/>
    <property type="match status" value="1"/>
</dbReference>
<evidence type="ECO:0000256" key="4">
    <source>
        <dbReference type="ARBA" id="ARBA00023125"/>
    </source>
</evidence>
<evidence type="ECO:0000313" key="9">
    <source>
        <dbReference type="Proteomes" id="UP001157915"/>
    </source>
</evidence>
<dbReference type="SUPFAM" id="SSF47413">
    <property type="entry name" value="lambda repressor-like DNA-binding domains"/>
    <property type="match status" value="1"/>
</dbReference>
<comment type="caution">
    <text evidence="8">The sequence shown here is derived from an EMBL/GenBank/DDBJ whole genome shotgun (WGS) entry which is preliminary data.</text>
</comment>
<comment type="subcellular location">
    <subcellularLocation>
        <location evidence="1">Membrane</location>
        <topology evidence="1">Multi-pass membrane protein</topology>
    </subcellularLocation>
</comment>
<feature type="transmembrane region" description="Helical" evidence="6">
    <location>
        <begin position="123"/>
        <end position="140"/>
    </location>
</feature>
<dbReference type="InterPro" id="IPR010982">
    <property type="entry name" value="Lambda_DNA-bd_dom_sf"/>
</dbReference>
<evidence type="ECO:0000313" key="8">
    <source>
        <dbReference type="EMBL" id="SMP06932.1"/>
    </source>
</evidence>
<dbReference type="Pfam" id="PF01381">
    <property type="entry name" value="HTH_3"/>
    <property type="match status" value="1"/>
</dbReference>
<dbReference type="Pfam" id="PF09685">
    <property type="entry name" value="MamF_MmsF"/>
    <property type="match status" value="1"/>
</dbReference>
<dbReference type="Gene3D" id="1.10.260.40">
    <property type="entry name" value="lambda repressor-like DNA-binding domains"/>
    <property type="match status" value="1"/>
</dbReference>
<dbReference type="InterPro" id="IPR019109">
    <property type="entry name" value="MamF_MmsF"/>
</dbReference>
<proteinExistence type="predicted"/>
<keyword evidence="4" id="KW-0238">DNA-binding</keyword>
<feature type="transmembrane region" description="Helical" evidence="6">
    <location>
        <begin position="81"/>
        <end position="102"/>
    </location>
</feature>
<evidence type="ECO:0000256" key="2">
    <source>
        <dbReference type="ARBA" id="ARBA00022692"/>
    </source>
</evidence>
<keyword evidence="3 6" id="KW-1133">Transmembrane helix</keyword>
<protein>
    <submittedName>
        <fullName evidence="8">Helix-turn-helix</fullName>
    </submittedName>
</protein>
<reference evidence="8 9" key="1">
    <citation type="submission" date="2017-05" db="EMBL/GenBank/DDBJ databases">
        <authorList>
            <person name="Varghese N."/>
            <person name="Submissions S."/>
        </authorList>
    </citation>
    <scope>NUCLEOTIDE SEQUENCE [LARGE SCALE GENOMIC DNA]</scope>
    <source>
        <strain evidence="8 9">DSM 15360</strain>
    </source>
</reference>
<name>A0ABY1NDY2_9BACT</name>
<evidence type="ECO:0000259" key="7">
    <source>
        <dbReference type="PROSITE" id="PS50943"/>
    </source>
</evidence>
<dbReference type="InterPro" id="IPR050807">
    <property type="entry name" value="TransReg_Diox_bact_type"/>
</dbReference>
<evidence type="ECO:0000256" key="1">
    <source>
        <dbReference type="ARBA" id="ARBA00004141"/>
    </source>
</evidence>
<organism evidence="8 9">
    <name type="scientific">Algoriphagus winogradskyi</name>
    <dbReference type="NCBI Taxonomy" id="237017"/>
    <lineage>
        <taxon>Bacteria</taxon>
        <taxon>Pseudomonadati</taxon>
        <taxon>Bacteroidota</taxon>
        <taxon>Cytophagia</taxon>
        <taxon>Cytophagales</taxon>
        <taxon>Cyclobacteriaceae</taxon>
        <taxon>Algoriphagus</taxon>
    </lineage>
</organism>
<evidence type="ECO:0000256" key="5">
    <source>
        <dbReference type="ARBA" id="ARBA00023136"/>
    </source>
</evidence>
<dbReference type="CDD" id="cd00093">
    <property type="entry name" value="HTH_XRE"/>
    <property type="match status" value="1"/>
</dbReference>
<dbReference type="PANTHER" id="PTHR46797">
    <property type="entry name" value="HTH-TYPE TRANSCRIPTIONAL REGULATOR"/>
    <property type="match status" value="1"/>
</dbReference>
<feature type="domain" description="HTH cro/C1-type" evidence="7">
    <location>
        <begin position="10"/>
        <end position="64"/>
    </location>
</feature>
<feature type="transmembrane region" description="Helical" evidence="6">
    <location>
        <begin position="160"/>
        <end position="180"/>
    </location>
</feature>
<evidence type="ECO:0000256" key="6">
    <source>
        <dbReference type="SAM" id="Phobius"/>
    </source>
</evidence>
<gene>
    <name evidence="8" type="ORF">SAMN06265367_101530</name>
</gene>
<keyword evidence="5 6" id="KW-0472">Membrane</keyword>
<dbReference type="Proteomes" id="UP001157915">
    <property type="component" value="Unassembled WGS sequence"/>
</dbReference>
<keyword evidence="9" id="KW-1185">Reference proteome</keyword>
<evidence type="ECO:0000256" key="3">
    <source>
        <dbReference type="ARBA" id="ARBA00022989"/>
    </source>
</evidence>
<accession>A0ABY1NDY2</accession>
<dbReference type="EMBL" id="FXUA01000001">
    <property type="protein sequence ID" value="SMP06932.1"/>
    <property type="molecule type" value="Genomic_DNA"/>
</dbReference>
<dbReference type="PANTHER" id="PTHR46797:SF1">
    <property type="entry name" value="METHYLPHOSPHONATE SYNTHASE"/>
    <property type="match status" value="1"/>
</dbReference>